<keyword evidence="2 4" id="KW-0238">DNA-binding</keyword>
<sequence length="203" mass="22244">MLFSLPASNLDCFAGVAAMTVPRRSDALRNRASILRAAEELVAGGTTPSPARIARLTGLGQATVYRHFPDRRALLLTLARKHLGLLADAAEANADDPAAFRALLHAVMAYQVSMRPLVDELRRFPEPDQRGHARRLLDALRGPFDRSQAAGYLRHDVVLNDVLVVLTMLQAAVDRSPDPRRAIPVLLDGLFLPERDQAVTGER</sequence>
<protein>
    <submittedName>
        <fullName evidence="6">TetR family transcriptional regulator</fullName>
    </submittedName>
</protein>
<dbReference type="InterPro" id="IPR036271">
    <property type="entry name" value="Tet_transcr_reg_TetR-rel_C_sf"/>
</dbReference>
<organism evidence="6 7">
    <name type="scientific">Saccharothrix carnea</name>
    <dbReference type="NCBI Taxonomy" id="1280637"/>
    <lineage>
        <taxon>Bacteria</taxon>
        <taxon>Bacillati</taxon>
        <taxon>Actinomycetota</taxon>
        <taxon>Actinomycetes</taxon>
        <taxon>Pseudonocardiales</taxon>
        <taxon>Pseudonocardiaceae</taxon>
        <taxon>Saccharothrix</taxon>
    </lineage>
</organism>
<evidence type="ECO:0000313" key="6">
    <source>
        <dbReference type="EMBL" id="PSL55989.1"/>
    </source>
</evidence>
<feature type="domain" description="HTH tetR-type" evidence="5">
    <location>
        <begin position="28"/>
        <end position="86"/>
    </location>
</feature>
<keyword evidence="1" id="KW-0805">Transcription regulation</keyword>
<dbReference type="EMBL" id="PYAX01000004">
    <property type="protein sequence ID" value="PSL55989.1"/>
    <property type="molecule type" value="Genomic_DNA"/>
</dbReference>
<evidence type="ECO:0000256" key="4">
    <source>
        <dbReference type="PROSITE-ProRule" id="PRU00335"/>
    </source>
</evidence>
<dbReference type="SUPFAM" id="SSF46689">
    <property type="entry name" value="Homeodomain-like"/>
    <property type="match status" value="1"/>
</dbReference>
<feature type="DNA-binding region" description="H-T-H motif" evidence="4">
    <location>
        <begin position="49"/>
        <end position="68"/>
    </location>
</feature>
<name>A0A2P8IBZ4_SACCR</name>
<accession>A0A2P8IBZ4</accession>
<proteinExistence type="predicted"/>
<dbReference type="InterPro" id="IPR009057">
    <property type="entry name" value="Homeodomain-like_sf"/>
</dbReference>
<dbReference type="PANTHER" id="PTHR30055">
    <property type="entry name" value="HTH-TYPE TRANSCRIPTIONAL REGULATOR RUTR"/>
    <property type="match status" value="1"/>
</dbReference>
<dbReference type="SUPFAM" id="SSF48498">
    <property type="entry name" value="Tetracyclin repressor-like, C-terminal domain"/>
    <property type="match status" value="1"/>
</dbReference>
<dbReference type="PROSITE" id="PS50977">
    <property type="entry name" value="HTH_TETR_2"/>
    <property type="match status" value="1"/>
</dbReference>
<dbReference type="GO" id="GO:0000976">
    <property type="term" value="F:transcription cis-regulatory region binding"/>
    <property type="evidence" value="ECO:0007669"/>
    <property type="project" value="TreeGrafter"/>
</dbReference>
<dbReference type="Gene3D" id="1.10.357.10">
    <property type="entry name" value="Tetracycline Repressor, domain 2"/>
    <property type="match status" value="1"/>
</dbReference>
<evidence type="ECO:0000256" key="2">
    <source>
        <dbReference type="ARBA" id="ARBA00023125"/>
    </source>
</evidence>
<gene>
    <name evidence="6" type="ORF">B0I31_104280</name>
</gene>
<evidence type="ECO:0000259" key="5">
    <source>
        <dbReference type="PROSITE" id="PS50977"/>
    </source>
</evidence>
<dbReference type="InterPro" id="IPR001647">
    <property type="entry name" value="HTH_TetR"/>
</dbReference>
<keyword evidence="3" id="KW-0804">Transcription</keyword>
<evidence type="ECO:0000256" key="3">
    <source>
        <dbReference type="ARBA" id="ARBA00023163"/>
    </source>
</evidence>
<dbReference type="Proteomes" id="UP000241118">
    <property type="component" value="Unassembled WGS sequence"/>
</dbReference>
<evidence type="ECO:0000313" key="7">
    <source>
        <dbReference type="Proteomes" id="UP000241118"/>
    </source>
</evidence>
<comment type="caution">
    <text evidence="6">The sequence shown here is derived from an EMBL/GenBank/DDBJ whole genome shotgun (WGS) entry which is preliminary data.</text>
</comment>
<keyword evidence="7" id="KW-1185">Reference proteome</keyword>
<evidence type="ECO:0000256" key="1">
    <source>
        <dbReference type="ARBA" id="ARBA00023015"/>
    </source>
</evidence>
<dbReference type="AlphaFoldDB" id="A0A2P8IBZ4"/>
<reference evidence="6 7" key="1">
    <citation type="submission" date="2018-03" db="EMBL/GenBank/DDBJ databases">
        <title>Genomic Encyclopedia of Type Strains, Phase III (KMG-III): the genomes of soil and plant-associated and newly described type strains.</title>
        <authorList>
            <person name="Whitman W."/>
        </authorList>
    </citation>
    <scope>NUCLEOTIDE SEQUENCE [LARGE SCALE GENOMIC DNA]</scope>
    <source>
        <strain evidence="6 7">CGMCC 4.7097</strain>
    </source>
</reference>
<dbReference type="PANTHER" id="PTHR30055:SF234">
    <property type="entry name" value="HTH-TYPE TRANSCRIPTIONAL REGULATOR BETI"/>
    <property type="match status" value="1"/>
</dbReference>
<dbReference type="InterPro" id="IPR050109">
    <property type="entry name" value="HTH-type_TetR-like_transc_reg"/>
</dbReference>
<dbReference type="GO" id="GO:0003700">
    <property type="term" value="F:DNA-binding transcription factor activity"/>
    <property type="evidence" value="ECO:0007669"/>
    <property type="project" value="TreeGrafter"/>
</dbReference>